<evidence type="ECO:0000313" key="1">
    <source>
        <dbReference type="EMBL" id="WTP47859.1"/>
    </source>
</evidence>
<organism evidence="1 2">
    <name type="scientific">Streptomyces tauricus</name>
    <dbReference type="NCBI Taxonomy" id="68274"/>
    <lineage>
        <taxon>Bacteria</taxon>
        <taxon>Bacillati</taxon>
        <taxon>Actinomycetota</taxon>
        <taxon>Actinomycetes</taxon>
        <taxon>Kitasatosporales</taxon>
        <taxon>Streptomycetaceae</taxon>
        <taxon>Streptomyces</taxon>
        <taxon>Streptomyces aurantiacus group</taxon>
    </lineage>
</organism>
<keyword evidence="2" id="KW-1185">Reference proteome</keyword>
<evidence type="ECO:0000313" key="2">
    <source>
        <dbReference type="Proteomes" id="UP001432166"/>
    </source>
</evidence>
<sequence>MGEIYGLGEITCPSGELVIVDGGHLGMWSGEGSPALVDPGAFGVQDPAVAADVSAATDFLITGPDADTAAHSFGRQPGRTLHDIPASGAAQLRELFAAHCREQGFDAVLEARAERVPHRERVRRCVEGGGGRFLMNGVPVVALGGVPPDRPLPVLATDDGIVIPVDPTHDSPASPASHAVKSVELGEIRVDWARLLFGDADALSAWRHDEPVDGLADVAFWGAAEAEAATEFAAPDLGEPGEKGVKGWTGLPLPDAMRLATALFDWKDADSRRRLMVDFRPHSHHWQIMRAVRASPLEAGTVQVGGAQVLCAMTGQGDGWFPVSADLDPTGRLVSVRVSFPA</sequence>
<gene>
    <name evidence="1" type="ORF">OG288_05700</name>
</gene>
<accession>A0ABZ1JCY6</accession>
<name>A0ABZ1JCY6_9ACTN</name>
<reference evidence="1" key="1">
    <citation type="submission" date="2022-10" db="EMBL/GenBank/DDBJ databases">
        <title>The complete genomes of actinobacterial strains from the NBC collection.</title>
        <authorList>
            <person name="Joergensen T.S."/>
            <person name="Alvarez Arevalo M."/>
            <person name="Sterndorff E.B."/>
            <person name="Faurdal D."/>
            <person name="Vuksanovic O."/>
            <person name="Mourched A.-S."/>
            <person name="Charusanti P."/>
            <person name="Shaw S."/>
            <person name="Blin K."/>
            <person name="Weber T."/>
        </authorList>
    </citation>
    <scope>NUCLEOTIDE SEQUENCE</scope>
    <source>
        <strain evidence="1">NBC_00189</strain>
    </source>
</reference>
<proteinExistence type="predicted"/>
<protein>
    <submittedName>
        <fullName evidence="1">Uncharacterized protein</fullName>
    </submittedName>
</protein>
<dbReference type="EMBL" id="CP108133">
    <property type="protein sequence ID" value="WTP47859.1"/>
    <property type="molecule type" value="Genomic_DNA"/>
</dbReference>
<dbReference type="Proteomes" id="UP001432166">
    <property type="component" value="Chromosome"/>
</dbReference>
<dbReference type="RefSeq" id="WP_328936845.1">
    <property type="nucleotide sequence ID" value="NZ_CP108133.1"/>
</dbReference>